<evidence type="ECO:0000313" key="2">
    <source>
        <dbReference type="EMBL" id="CAI9175057.1"/>
    </source>
</evidence>
<dbReference type="Proteomes" id="UP001176941">
    <property type="component" value="Chromosome 4"/>
</dbReference>
<organism evidence="2 3">
    <name type="scientific">Rangifer tarandus platyrhynchus</name>
    <name type="common">Svalbard reindeer</name>
    <dbReference type="NCBI Taxonomy" id="3082113"/>
    <lineage>
        <taxon>Eukaryota</taxon>
        <taxon>Metazoa</taxon>
        <taxon>Chordata</taxon>
        <taxon>Craniata</taxon>
        <taxon>Vertebrata</taxon>
        <taxon>Euteleostomi</taxon>
        <taxon>Mammalia</taxon>
        <taxon>Eutheria</taxon>
        <taxon>Laurasiatheria</taxon>
        <taxon>Artiodactyla</taxon>
        <taxon>Ruminantia</taxon>
        <taxon>Pecora</taxon>
        <taxon>Cervidae</taxon>
        <taxon>Odocoileinae</taxon>
        <taxon>Rangifer</taxon>
    </lineage>
</organism>
<name>A0ABN8ZMA3_RANTA</name>
<sequence length="87" mass="8903">MGLAGGVGRGRGGSPVLAKPGMARHLLGARARVPVGLDTAIEAWEQSMGPLQAQPEVRAEDGRVAPLAEGAGSPRRQEREEPGALIG</sequence>
<evidence type="ECO:0000313" key="3">
    <source>
        <dbReference type="Proteomes" id="UP001176941"/>
    </source>
</evidence>
<feature type="compositionally biased region" description="Basic and acidic residues" evidence="1">
    <location>
        <begin position="75"/>
        <end position="87"/>
    </location>
</feature>
<feature type="region of interest" description="Disordered" evidence="1">
    <location>
        <begin position="48"/>
        <end position="87"/>
    </location>
</feature>
<dbReference type="EMBL" id="OX459940">
    <property type="protein sequence ID" value="CAI9175057.1"/>
    <property type="molecule type" value="Genomic_DNA"/>
</dbReference>
<protein>
    <submittedName>
        <fullName evidence="2">Uncharacterized protein</fullName>
    </submittedName>
</protein>
<evidence type="ECO:0000256" key="1">
    <source>
        <dbReference type="SAM" id="MobiDB-lite"/>
    </source>
</evidence>
<proteinExistence type="predicted"/>
<gene>
    <name evidence="2" type="ORF">MRATA1EN1_LOCUS24019</name>
</gene>
<accession>A0ABN8ZMA3</accession>
<keyword evidence="3" id="KW-1185">Reference proteome</keyword>
<reference evidence="2" key="1">
    <citation type="submission" date="2023-04" db="EMBL/GenBank/DDBJ databases">
        <authorList>
            <consortium name="ELIXIR-Norway"/>
        </authorList>
    </citation>
    <scope>NUCLEOTIDE SEQUENCE [LARGE SCALE GENOMIC DNA]</scope>
</reference>